<reference evidence="2 3" key="1">
    <citation type="submission" date="2024-03" db="EMBL/GenBank/DDBJ databases">
        <title>Human intestinal bacterial collection.</title>
        <authorList>
            <person name="Pauvert C."/>
            <person name="Hitch T.C.A."/>
            <person name="Clavel T."/>
        </authorList>
    </citation>
    <scope>NUCLEOTIDE SEQUENCE [LARGE SCALE GENOMIC DNA]</scope>
    <source>
        <strain evidence="2 3">CLA-AA-H255</strain>
    </source>
</reference>
<evidence type="ECO:0008006" key="4">
    <source>
        <dbReference type="Google" id="ProtNLM"/>
    </source>
</evidence>
<organism evidence="2 3">
    <name type="scientific">[Lactobacillus] rogosae</name>
    <dbReference type="NCBI Taxonomy" id="706562"/>
    <lineage>
        <taxon>Bacteria</taxon>
        <taxon>Bacillati</taxon>
        <taxon>Bacillota</taxon>
        <taxon>Clostridia</taxon>
        <taxon>Lachnospirales</taxon>
        <taxon>Lachnospiraceae</taxon>
        <taxon>Lachnospira</taxon>
    </lineage>
</organism>
<accession>A0ABV1BZA2</accession>
<name>A0ABV1BZA2_9FIRM</name>
<comment type="caution">
    <text evidence="2">The sequence shown here is derived from an EMBL/GenBank/DDBJ whole genome shotgun (WGS) entry which is preliminary data.</text>
</comment>
<dbReference type="Proteomes" id="UP001442364">
    <property type="component" value="Unassembled WGS sequence"/>
</dbReference>
<keyword evidence="1" id="KW-0472">Membrane</keyword>
<dbReference type="EMBL" id="JBBMER010000011">
    <property type="protein sequence ID" value="MEQ2380647.1"/>
    <property type="molecule type" value="Genomic_DNA"/>
</dbReference>
<keyword evidence="1" id="KW-0812">Transmembrane</keyword>
<keyword evidence="1" id="KW-1133">Transmembrane helix</keyword>
<evidence type="ECO:0000256" key="1">
    <source>
        <dbReference type="SAM" id="Phobius"/>
    </source>
</evidence>
<sequence>MKLKDRLGKHPVLIITTICVICVAVIAGFTAHIELQRYEDGILDVCATQQDAYVQLVLDQINLKDNRNDEQIIKEILETMDASSNHYWTFSKDQSMLFVKDITETNKYKGVTASTYYMSDSAKEFIDGLIQNKVAHKTININDNDYIASGVLFEYKNEPYRLCLLTQRGALLDNNSYLGVKTQMTTLFVVLLLIIVLVPMLMAYYIRHMLFKMDVQKDTIDTVNRRLSKINQKLMESDLHDTRNNLWKQKAIIPFLEKITKREIYPVTFIHIKCRNIESRVKFIERAVYILDKNVLRFEYGRADLVLIFIKIDEKRALDKINILVDDNSSVENSQLVNNEADISKLKDRYKQSKAV</sequence>
<feature type="transmembrane region" description="Helical" evidence="1">
    <location>
        <begin position="12"/>
        <end position="33"/>
    </location>
</feature>
<proteinExistence type="predicted"/>
<keyword evidence="3" id="KW-1185">Reference proteome</keyword>
<gene>
    <name evidence="2" type="ORF">WMO14_12355</name>
</gene>
<evidence type="ECO:0000313" key="3">
    <source>
        <dbReference type="Proteomes" id="UP001442364"/>
    </source>
</evidence>
<protein>
    <recommendedName>
        <fullName evidence="4">GGDEF domain-containing protein</fullName>
    </recommendedName>
</protein>
<evidence type="ECO:0000313" key="2">
    <source>
        <dbReference type="EMBL" id="MEQ2380647.1"/>
    </source>
</evidence>
<feature type="transmembrane region" description="Helical" evidence="1">
    <location>
        <begin position="184"/>
        <end position="206"/>
    </location>
</feature>
<dbReference type="RefSeq" id="WP_055177407.1">
    <property type="nucleotide sequence ID" value="NZ_DAWDAH010000004.1"/>
</dbReference>